<keyword evidence="2" id="KW-0597">Phosphoprotein</keyword>
<keyword evidence="11" id="KW-0472">Membrane</keyword>
<feature type="transmembrane region" description="Helical" evidence="11">
    <location>
        <begin position="484"/>
        <end position="507"/>
    </location>
</feature>
<dbReference type="Gene3D" id="3.80.10.10">
    <property type="entry name" value="Ribonuclease Inhibitor"/>
    <property type="match status" value="2"/>
</dbReference>
<evidence type="ECO:0000256" key="8">
    <source>
        <dbReference type="ARBA" id="ARBA00022840"/>
    </source>
</evidence>
<dbReference type="Gene3D" id="1.10.510.10">
    <property type="entry name" value="Transferase(Phosphotransferase) domain 1"/>
    <property type="match status" value="1"/>
</dbReference>
<evidence type="ECO:0000256" key="6">
    <source>
        <dbReference type="ARBA" id="ARBA00022737"/>
    </source>
</evidence>
<dbReference type="InterPro" id="IPR021720">
    <property type="entry name" value="Malectin_dom"/>
</dbReference>
<evidence type="ECO:0000256" key="10">
    <source>
        <dbReference type="SAM" id="MobiDB-lite"/>
    </source>
</evidence>
<evidence type="ECO:0000256" key="11">
    <source>
        <dbReference type="SAM" id="Phobius"/>
    </source>
</evidence>
<dbReference type="PANTHER" id="PTHR48006:SF53">
    <property type="entry name" value="OS08G0203400 PROTEIN"/>
    <property type="match status" value="1"/>
</dbReference>
<evidence type="ECO:0000259" key="13">
    <source>
        <dbReference type="Pfam" id="PF11721"/>
    </source>
</evidence>
<feature type="signal peptide" evidence="12">
    <location>
        <begin position="1"/>
        <end position="30"/>
    </location>
</feature>
<evidence type="ECO:0000256" key="1">
    <source>
        <dbReference type="ARBA" id="ARBA00012513"/>
    </source>
</evidence>
<evidence type="ECO:0000256" key="5">
    <source>
        <dbReference type="ARBA" id="ARBA00022729"/>
    </source>
</evidence>
<keyword evidence="11" id="KW-0812">Transmembrane</keyword>
<keyword evidence="5 12" id="KW-0732">Signal</keyword>
<dbReference type="AlphaFoldDB" id="A0A3L6QND9"/>
<feature type="domain" description="Malectin" evidence="13">
    <location>
        <begin position="453"/>
        <end position="492"/>
    </location>
</feature>
<accession>A0A3L6QND9</accession>
<organism evidence="14 15">
    <name type="scientific">Panicum miliaceum</name>
    <name type="common">Proso millet</name>
    <name type="synonym">Broomcorn millet</name>
    <dbReference type="NCBI Taxonomy" id="4540"/>
    <lineage>
        <taxon>Eukaryota</taxon>
        <taxon>Viridiplantae</taxon>
        <taxon>Streptophyta</taxon>
        <taxon>Embryophyta</taxon>
        <taxon>Tracheophyta</taxon>
        <taxon>Spermatophyta</taxon>
        <taxon>Magnoliopsida</taxon>
        <taxon>Liliopsida</taxon>
        <taxon>Poales</taxon>
        <taxon>Poaceae</taxon>
        <taxon>PACMAD clade</taxon>
        <taxon>Panicoideae</taxon>
        <taxon>Panicodae</taxon>
        <taxon>Paniceae</taxon>
        <taxon>Panicinae</taxon>
        <taxon>Panicum</taxon>
        <taxon>Panicum sect. Panicum</taxon>
    </lineage>
</organism>
<dbReference type="GO" id="GO:0005524">
    <property type="term" value="F:ATP binding"/>
    <property type="evidence" value="ECO:0007669"/>
    <property type="project" value="UniProtKB-KW"/>
</dbReference>
<dbReference type="PROSITE" id="PS51257">
    <property type="entry name" value="PROKAR_LIPOPROTEIN"/>
    <property type="match status" value="1"/>
</dbReference>
<dbReference type="EMBL" id="PQIB02000011">
    <property type="protein sequence ID" value="RLM84714.1"/>
    <property type="molecule type" value="Genomic_DNA"/>
</dbReference>
<dbReference type="InterPro" id="IPR001611">
    <property type="entry name" value="Leu-rich_rpt"/>
</dbReference>
<dbReference type="FunFam" id="3.80.10.10:FF:000383">
    <property type="entry name" value="Leucine-rich repeat receptor protein kinase EMS1"/>
    <property type="match status" value="1"/>
</dbReference>
<dbReference type="Pfam" id="PF00560">
    <property type="entry name" value="LRR_1"/>
    <property type="match status" value="2"/>
</dbReference>
<feature type="domain" description="Malectin" evidence="13">
    <location>
        <begin position="325"/>
        <end position="450"/>
    </location>
</feature>
<dbReference type="InterPro" id="IPR011009">
    <property type="entry name" value="Kinase-like_dom_sf"/>
</dbReference>
<keyword evidence="8" id="KW-0067">ATP-binding</keyword>
<keyword evidence="15" id="KW-1185">Reference proteome</keyword>
<dbReference type="FunFam" id="2.60.120.430:FF:000026">
    <property type="entry name" value="Os05g0261700 protein"/>
    <property type="match status" value="1"/>
</dbReference>
<dbReference type="Pfam" id="PF11721">
    <property type="entry name" value="Malectin"/>
    <property type="match status" value="2"/>
</dbReference>
<feature type="chain" id="PRO_5017996929" description="non-specific serine/threonine protein kinase" evidence="12">
    <location>
        <begin position="31"/>
        <end position="779"/>
    </location>
</feature>
<dbReference type="EC" id="2.7.11.1" evidence="1"/>
<dbReference type="STRING" id="4540.A0A3L6QND9"/>
<keyword evidence="3" id="KW-0433">Leucine-rich repeat</keyword>
<dbReference type="GO" id="GO:0005886">
    <property type="term" value="C:plasma membrane"/>
    <property type="evidence" value="ECO:0007669"/>
    <property type="project" value="TreeGrafter"/>
</dbReference>
<keyword evidence="11" id="KW-1133">Transmembrane helix</keyword>
<keyword evidence="9" id="KW-0325">Glycoprotein</keyword>
<keyword evidence="4" id="KW-0808">Transferase</keyword>
<evidence type="ECO:0000256" key="7">
    <source>
        <dbReference type="ARBA" id="ARBA00022741"/>
    </source>
</evidence>
<dbReference type="GO" id="GO:0004674">
    <property type="term" value="F:protein serine/threonine kinase activity"/>
    <property type="evidence" value="ECO:0007669"/>
    <property type="project" value="UniProtKB-EC"/>
</dbReference>
<evidence type="ECO:0000313" key="15">
    <source>
        <dbReference type="Proteomes" id="UP000275267"/>
    </source>
</evidence>
<sequence length="779" mass="85229">MRCGYRSSSSGVLVWLVLVCSCFEAPRVQAQQQAARTDPIEAAALNTILGRWGWKATRSPAWNISGEPCSGAAVDDGIGLGGNSEFNPGIKCDCSFNSNTVCHITMLNLDQNYLTGPIPSFIGQFSGMQHLSLGFNPFSGPLPKELGNLTNPNLLGISLDNFSGGLPEELGNLSKLEQLYIDSSGFSGPFPSTLSKLKKLKILILRNCKLSGNLGAVNISKLANLILLVHSSNIAVEWHRDLSFNNITGQVPRSILTLDKLEFLDFSYNRLTGRFPSWATESDLHPNLVANNFVLDSTNDSILPSGLNCLQQDTPCFLSSPKYYSFAVDCGSNRSMTGSDNTMYDVDPTHLGASSYYVTGQTRWGVSNVGKFNQAPNESNIIYSSNEQFQNTADSELFQTARMSASSLRYYGLGLENGNYTVVLQFVETAYPDTQTWQSLGRRVFDIYVQALSKSYTATVSKNFLEIHLFWAGKGTCCISKQGYYGPMISALSVIPGLAALFGIFVFTKRRRLARQQQELYDLIGQPDVFSYAELKLDTDNFSPQNILGEGGYGPVYKGTLTDGRAIAVKQLSQSSHQGKRQFVAEVATISAKLTLTFPHQCSSGYLAPEYAMRGQLSEKADVFAFGVVALEAVSGRSNTSNSLEESNIYLLERAWGLYEGQQPLRILDPRLEELFDAGEALRVIRVALMCTQGSPHRRPPMSRVVAMLTGKAEVAGEVARPSYVVITESQLRGGDSSCSTSSYWGWSTSTPELSRQKEVDPLTQSPTITGASHEIEGR</sequence>
<dbReference type="PANTHER" id="PTHR48006">
    <property type="entry name" value="LEUCINE-RICH REPEAT-CONTAINING PROTEIN DDB_G0281931-RELATED"/>
    <property type="match status" value="1"/>
</dbReference>
<comment type="caution">
    <text evidence="14">The sequence shown here is derived from an EMBL/GenBank/DDBJ whole genome shotgun (WGS) entry which is preliminary data.</text>
</comment>
<dbReference type="OrthoDB" id="663146at2759"/>
<keyword evidence="6" id="KW-0677">Repeat</keyword>
<feature type="region of interest" description="Disordered" evidence="10">
    <location>
        <begin position="755"/>
        <end position="779"/>
    </location>
</feature>
<evidence type="ECO:0000256" key="4">
    <source>
        <dbReference type="ARBA" id="ARBA00022679"/>
    </source>
</evidence>
<evidence type="ECO:0000256" key="3">
    <source>
        <dbReference type="ARBA" id="ARBA00022614"/>
    </source>
</evidence>
<keyword evidence="7" id="KW-0547">Nucleotide-binding</keyword>
<reference evidence="15" key="1">
    <citation type="journal article" date="2019" name="Nat. Commun.">
        <title>The genome of broomcorn millet.</title>
        <authorList>
            <person name="Zou C."/>
            <person name="Miki D."/>
            <person name="Li D."/>
            <person name="Tang Q."/>
            <person name="Xiao L."/>
            <person name="Rajput S."/>
            <person name="Deng P."/>
            <person name="Jia W."/>
            <person name="Huang R."/>
            <person name="Zhang M."/>
            <person name="Sun Y."/>
            <person name="Hu J."/>
            <person name="Fu X."/>
            <person name="Schnable P.S."/>
            <person name="Li F."/>
            <person name="Zhang H."/>
            <person name="Feng B."/>
            <person name="Zhu X."/>
            <person name="Liu R."/>
            <person name="Schnable J.C."/>
            <person name="Zhu J.-K."/>
            <person name="Zhang H."/>
        </authorList>
    </citation>
    <scope>NUCLEOTIDE SEQUENCE [LARGE SCALE GENOMIC DNA]</scope>
</reference>
<evidence type="ECO:0000256" key="12">
    <source>
        <dbReference type="SAM" id="SignalP"/>
    </source>
</evidence>
<dbReference type="InterPro" id="IPR051824">
    <property type="entry name" value="LRR_Rcpt-Like_S/T_Kinase"/>
</dbReference>
<proteinExistence type="predicted"/>
<dbReference type="SUPFAM" id="SSF56112">
    <property type="entry name" value="Protein kinase-like (PK-like)"/>
    <property type="match status" value="1"/>
</dbReference>
<gene>
    <name evidence="14" type="ORF">C2845_PM04G06070</name>
</gene>
<protein>
    <recommendedName>
        <fullName evidence="1">non-specific serine/threonine protein kinase</fullName>
        <ecNumber evidence="1">2.7.11.1</ecNumber>
    </recommendedName>
</protein>
<dbReference type="Gene3D" id="3.30.200.20">
    <property type="entry name" value="Phosphorylase Kinase, domain 1"/>
    <property type="match status" value="1"/>
</dbReference>
<evidence type="ECO:0000256" key="2">
    <source>
        <dbReference type="ARBA" id="ARBA00022553"/>
    </source>
</evidence>
<evidence type="ECO:0000256" key="9">
    <source>
        <dbReference type="ARBA" id="ARBA00023180"/>
    </source>
</evidence>
<name>A0A3L6QND9_PANMI</name>
<dbReference type="InterPro" id="IPR032675">
    <property type="entry name" value="LRR_dom_sf"/>
</dbReference>
<dbReference type="SUPFAM" id="SSF52058">
    <property type="entry name" value="L domain-like"/>
    <property type="match status" value="1"/>
</dbReference>
<dbReference type="Gene3D" id="2.60.120.430">
    <property type="entry name" value="Galactose-binding lectin"/>
    <property type="match status" value="1"/>
</dbReference>
<dbReference type="Proteomes" id="UP000275267">
    <property type="component" value="Unassembled WGS sequence"/>
</dbReference>
<evidence type="ECO:0000313" key="14">
    <source>
        <dbReference type="EMBL" id="RLM84714.1"/>
    </source>
</evidence>